<accession>D9R082</accession>
<evidence type="ECO:0008006" key="5">
    <source>
        <dbReference type="Google" id="ProtNLM"/>
    </source>
</evidence>
<gene>
    <name evidence="3" type="ordered locus">Closa_1954</name>
</gene>
<keyword evidence="4" id="KW-1185">Reference proteome</keyword>
<dbReference type="OrthoDB" id="2087351at2"/>
<evidence type="ECO:0000256" key="2">
    <source>
        <dbReference type="SAM" id="Phobius"/>
    </source>
</evidence>
<dbReference type="Pfam" id="PF11167">
    <property type="entry name" value="DUF2953"/>
    <property type="match status" value="1"/>
</dbReference>
<dbReference type="RefSeq" id="WP_013272622.1">
    <property type="nucleotide sequence ID" value="NC_014376.1"/>
</dbReference>
<feature type="compositionally biased region" description="Basic and acidic residues" evidence="1">
    <location>
        <begin position="134"/>
        <end position="146"/>
    </location>
</feature>
<feature type="transmembrane region" description="Helical" evidence="2">
    <location>
        <begin position="12"/>
        <end position="35"/>
    </location>
</feature>
<dbReference type="InterPro" id="IPR021338">
    <property type="entry name" value="DUF2953"/>
</dbReference>
<keyword evidence="2" id="KW-0472">Membrane</keyword>
<proteinExistence type="predicted"/>
<dbReference type="AlphaFoldDB" id="D9R082"/>
<reference evidence="3" key="1">
    <citation type="submission" date="2010-07" db="EMBL/GenBank/DDBJ databases">
        <title>Complete sequence of Clostridium saccharolyticum WM1.</title>
        <authorList>
            <consortium name="US DOE Joint Genome Institute"/>
            <person name="Lucas S."/>
            <person name="Copeland A."/>
            <person name="Lapidus A."/>
            <person name="Cheng J.-F."/>
            <person name="Bruce D."/>
            <person name="Goodwin L."/>
            <person name="Pitluck S."/>
            <person name="Chertkov O."/>
            <person name="Detter J.C."/>
            <person name="Han C."/>
            <person name="Tapia R."/>
            <person name="Land M."/>
            <person name="Hauser L."/>
            <person name="Chang Y.-J."/>
            <person name="Jeffries C."/>
            <person name="Kyrpides N."/>
            <person name="Ivanova N."/>
            <person name="Mikhailova N."/>
            <person name="Mouttaki H."/>
            <person name="Lin L."/>
            <person name="Zhou J."/>
            <person name="Hemme C.L."/>
            <person name="Woyke T."/>
        </authorList>
    </citation>
    <scope>NUCLEOTIDE SEQUENCE [LARGE SCALE GENOMIC DNA]</scope>
    <source>
        <strain evidence="3">WM1</strain>
    </source>
</reference>
<name>D9R082_LACSW</name>
<dbReference type="HOGENOM" id="CLU_050652_0_1_9"/>
<dbReference type="KEGG" id="csh:Closa_1954"/>
<keyword evidence="2" id="KW-1133">Transmembrane helix</keyword>
<sequence length="329" mass="37802">MLHVILLILKILGLLLLIVLGFLLAVVLLVLLVPVRYQAEGSYNGKVKGKARFTWLLHILSVTVQYEEDVLAMVRIFGFRIGKQKKIDTELKEAEEIMVQAMEVMEPEPLNEARDIKDKAHDRNQNVPVSPPASKEKTWEEPKDAWLEEPIGGTKDASGAASKDEPKAGSRRKKSFRMTDFFARLKKMVLTVFTKLKFFFRRICDTLKTAKDKKDEIHAWISNKENQKTVKLLFRQGKKLLRHILPRKGTINITFGFDDPYLTGQALTYASVVYPLCHKHLNLYPVFDQTVFTAEGRFRGRIRTGAVLLIGSRMLLDKNFRHLLKGWLR</sequence>
<dbReference type="Proteomes" id="UP000001662">
    <property type="component" value="Chromosome"/>
</dbReference>
<dbReference type="eggNOG" id="ENOG5032YW0">
    <property type="taxonomic scope" value="Bacteria"/>
</dbReference>
<keyword evidence="2" id="KW-0812">Transmembrane</keyword>
<evidence type="ECO:0000313" key="3">
    <source>
        <dbReference type="EMBL" id="ADL04533.1"/>
    </source>
</evidence>
<dbReference type="STRING" id="610130.Closa_1954"/>
<evidence type="ECO:0000313" key="4">
    <source>
        <dbReference type="Proteomes" id="UP000001662"/>
    </source>
</evidence>
<organism evidence="3 4">
    <name type="scientific">Lacrimispora saccharolytica (strain ATCC 35040 / DSM 2544 / NRCC 2533 / WM1)</name>
    <name type="common">Clostridium saccharolyticum</name>
    <dbReference type="NCBI Taxonomy" id="610130"/>
    <lineage>
        <taxon>Bacteria</taxon>
        <taxon>Bacillati</taxon>
        <taxon>Bacillota</taxon>
        <taxon>Clostridia</taxon>
        <taxon>Lachnospirales</taxon>
        <taxon>Lachnospiraceae</taxon>
        <taxon>Lacrimispora</taxon>
    </lineage>
</organism>
<dbReference type="PaxDb" id="610130-Closa_1954"/>
<protein>
    <recommendedName>
        <fullName evidence="5">DUF2953 domain-containing protein</fullName>
    </recommendedName>
</protein>
<feature type="region of interest" description="Disordered" evidence="1">
    <location>
        <begin position="118"/>
        <end position="171"/>
    </location>
</feature>
<evidence type="ECO:0000256" key="1">
    <source>
        <dbReference type="SAM" id="MobiDB-lite"/>
    </source>
</evidence>
<dbReference type="EMBL" id="CP002109">
    <property type="protein sequence ID" value="ADL04533.1"/>
    <property type="molecule type" value="Genomic_DNA"/>
</dbReference>